<dbReference type="AlphaFoldDB" id="A0A7W7RTI0"/>
<feature type="domain" description="DUF4328" evidence="2">
    <location>
        <begin position="44"/>
        <end position="198"/>
    </location>
</feature>
<dbReference type="Pfam" id="PF14219">
    <property type="entry name" value="DUF4328"/>
    <property type="match status" value="1"/>
</dbReference>
<comment type="caution">
    <text evidence="3">The sequence shown here is derived from an EMBL/GenBank/DDBJ whole genome shotgun (WGS) entry which is preliminary data.</text>
</comment>
<feature type="transmembrane region" description="Helical" evidence="1">
    <location>
        <begin position="173"/>
        <end position="194"/>
    </location>
</feature>
<protein>
    <recommendedName>
        <fullName evidence="2">DUF4328 domain-containing protein</fullName>
    </recommendedName>
</protein>
<dbReference type="EMBL" id="JACHJU010000001">
    <property type="protein sequence ID" value="MBB4937196.1"/>
    <property type="molecule type" value="Genomic_DNA"/>
</dbReference>
<keyword evidence="1" id="KW-0472">Membrane</keyword>
<gene>
    <name evidence="3" type="ORF">FHR32_001501</name>
</gene>
<proteinExistence type="predicted"/>
<evidence type="ECO:0000256" key="1">
    <source>
        <dbReference type="SAM" id="Phobius"/>
    </source>
</evidence>
<accession>A0A7W7RTI0</accession>
<keyword evidence="4" id="KW-1185">Reference proteome</keyword>
<feature type="transmembrane region" description="Helical" evidence="1">
    <location>
        <begin position="139"/>
        <end position="161"/>
    </location>
</feature>
<dbReference type="RefSeq" id="WP_184753610.1">
    <property type="nucleotide sequence ID" value="NZ_BAABEK010000020.1"/>
</dbReference>
<keyword evidence="1" id="KW-1133">Transmembrane helix</keyword>
<evidence type="ECO:0000313" key="4">
    <source>
        <dbReference type="Proteomes" id="UP000534286"/>
    </source>
</evidence>
<name>A0A7W7RTI0_9ACTN</name>
<evidence type="ECO:0000259" key="2">
    <source>
        <dbReference type="Pfam" id="PF14219"/>
    </source>
</evidence>
<sequence length="213" mass="23908">MRGFATGAVVALGITSLADTVWMLGGPDIGAALKRMSEDGFLLDWSDLPAVAMLFLRPLAYAVGGVAFLVWLFRARANAETLSRVPHRWFRIFIVLGWFLPVVNWWLPRQIVDDVWASSRPGGLRGEQIGGEMRSWLVWAWWVSWLLGVWVLPLASGALLAMGGRFSSGGTRWWHLFLLSPTLLAAVLAILVVLRITRRQEDRRVWISEGSWP</sequence>
<dbReference type="Proteomes" id="UP000534286">
    <property type="component" value="Unassembled WGS sequence"/>
</dbReference>
<dbReference type="InterPro" id="IPR025565">
    <property type="entry name" value="DUF4328"/>
</dbReference>
<reference evidence="3 4" key="1">
    <citation type="submission" date="2020-08" db="EMBL/GenBank/DDBJ databases">
        <title>Sequencing the genomes of 1000 actinobacteria strains.</title>
        <authorList>
            <person name="Klenk H.-P."/>
        </authorList>
    </citation>
    <scope>NUCLEOTIDE SEQUENCE [LARGE SCALE GENOMIC DNA]</scope>
    <source>
        <strain evidence="3 4">DSM 43023</strain>
    </source>
</reference>
<keyword evidence="1" id="KW-0812">Transmembrane</keyword>
<feature type="transmembrane region" description="Helical" evidence="1">
    <location>
        <begin position="50"/>
        <end position="73"/>
    </location>
</feature>
<evidence type="ECO:0000313" key="3">
    <source>
        <dbReference type="EMBL" id="MBB4937196.1"/>
    </source>
</evidence>
<organism evidence="3 4">
    <name type="scientific">Streptosporangium album</name>
    <dbReference type="NCBI Taxonomy" id="47479"/>
    <lineage>
        <taxon>Bacteria</taxon>
        <taxon>Bacillati</taxon>
        <taxon>Actinomycetota</taxon>
        <taxon>Actinomycetes</taxon>
        <taxon>Streptosporangiales</taxon>
        <taxon>Streptosporangiaceae</taxon>
        <taxon>Streptosporangium</taxon>
    </lineage>
</organism>